<evidence type="ECO:0000256" key="6">
    <source>
        <dbReference type="ARBA" id="ARBA00023136"/>
    </source>
</evidence>
<dbReference type="RefSeq" id="WP_129520075.1">
    <property type="nucleotide sequence ID" value="NZ_SDPN01000008.1"/>
</dbReference>
<dbReference type="Proteomes" id="UP000293865">
    <property type="component" value="Unassembled WGS sequence"/>
</dbReference>
<sequence>MSLTKPVPPHHAAHGSRTPRSRGAVGLGLGVALVLLFVAIRLLAPEEVGNLLSNSVQDFFTLSISVVIESLPFVILGILLSIGVQVWLPEGFLLRHLPRNAVARRIVISMLGVLLPVCECGNVPLARGLILRGLSVGESMTFLLAAPILNPVTIITTYQAFGWDDGILVSRILGGFVIANLIGWIYSRHSSPMSLLTPKFQASCAHAHDEVPATRTRRSVDMFTKETSAMLPALFVGSAIAGLIQVGVSRDLLVTLGQNPVLSVFALMALAFVVSICSNVDAFFILAFGSTFMPGAIVAFLVFGPMIDVKMLALMRTTFTARTLVQLTVIVGLASAALGLAVNALA</sequence>
<evidence type="ECO:0000256" key="5">
    <source>
        <dbReference type="ARBA" id="ARBA00022989"/>
    </source>
</evidence>
<dbReference type="GO" id="GO:0005886">
    <property type="term" value="C:plasma membrane"/>
    <property type="evidence" value="ECO:0007669"/>
    <property type="project" value="UniProtKB-SubCell"/>
</dbReference>
<proteinExistence type="inferred from homology"/>
<comment type="subcellular location">
    <subcellularLocation>
        <location evidence="1">Cell membrane</location>
        <topology evidence="1">Multi-pass membrane protein</topology>
    </subcellularLocation>
</comment>
<evidence type="ECO:0000313" key="9">
    <source>
        <dbReference type="EMBL" id="RXZ72002.1"/>
    </source>
</evidence>
<dbReference type="AlphaFoldDB" id="A0A4Q2L6F0"/>
<dbReference type="InterPro" id="IPR052923">
    <property type="entry name" value="UPF0718"/>
</dbReference>
<feature type="transmembrane region" description="Helical" evidence="8">
    <location>
        <begin position="324"/>
        <end position="345"/>
    </location>
</feature>
<keyword evidence="5 8" id="KW-1133">Transmembrane helix</keyword>
<organism evidence="9 10">
    <name type="scientific">Agromyces albus</name>
    <dbReference type="NCBI Taxonomy" id="205332"/>
    <lineage>
        <taxon>Bacteria</taxon>
        <taxon>Bacillati</taxon>
        <taxon>Actinomycetota</taxon>
        <taxon>Actinomycetes</taxon>
        <taxon>Micrococcales</taxon>
        <taxon>Microbacteriaceae</taxon>
        <taxon>Agromyces</taxon>
    </lineage>
</organism>
<feature type="transmembrane region" description="Helical" evidence="8">
    <location>
        <begin position="229"/>
        <end position="248"/>
    </location>
</feature>
<comment type="similarity">
    <text evidence="2">Belongs to the UPF0718 family.</text>
</comment>
<reference evidence="9 10" key="1">
    <citation type="submission" date="2019-01" db="EMBL/GenBank/DDBJ databases">
        <title>Agromyces.</title>
        <authorList>
            <person name="Li J."/>
        </authorList>
    </citation>
    <scope>NUCLEOTIDE SEQUENCE [LARGE SCALE GENOMIC DNA]</scope>
    <source>
        <strain evidence="9 10">DSM 15934</strain>
    </source>
</reference>
<keyword evidence="4 8" id="KW-0812">Transmembrane</keyword>
<dbReference type="InterPro" id="IPR005524">
    <property type="entry name" value="DUF318"/>
</dbReference>
<evidence type="ECO:0000313" key="10">
    <source>
        <dbReference type="Proteomes" id="UP000293865"/>
    </source>
</evidence>
<feature type="transmembrane region" description="Helical" evidence="8">
    <location>
        <begin position="108"/>
        <end position="130"/>
    </location>
</feature>
<dbReference type="OrthoDB" id="9810876at2"/>
<evidence type="ECO:0000256" key="8">
    <source>
        <dbReference type="SAM" id="Phobius"/>
    </source>
</evidence>
<dbReference type="EMBL" id="SDPN01000008">
    <property type="protein sequence ID" value="RXZ72002.1"/>
    <property type="molecule type" value="Genomic_DNA"/>
</dbReference>
<name>A0A4Q2L6F0_9MICO</name>
<feature type="transmembrane region" description="Helical" evidence="8">
    <location>
        <begin position="168"/>
        <end position="186"/>
    </location>
</feature>
<feature type="transmembrane region" description="Helical" evidence="8">
    <location>
        <begin position="282"/>
        <end position="303"/>
    </location>
</feature>
<feature type="transmembrane region" description="Helical" evidence="8">
    <location>
        <begin position="64"/>
        <end position="88"/>
    </location>
</feature>
<evidence type="ECO:0000256" key="3">
    <source>
        <dbReference type="ARBA" id="ARBA00022475"/>
    </source>
</evidence>
<gene>
    <name evidence="9" type="ORF">ESP51_06430</name>
</gene>
<dbReference type="PANTHER" id="PTHR34184">
    <property type="entry name" value="UPF0718 PROTEIN YCGR"/>
    <property type="match status" value="1"/>
</dbReference>
<evidence type="ECO:0000256" key="4">
    <source>
        <dbReference type="ARBA" id="ARBA00022692"/>
    </source>
</evidence>
<protein>
    <submittedName>
        <fullName evidence="9">Permease</fullName>
    </submittedName>
</protein>
<evidence type="ECO:0000256" key="7">
    <source>
        <dbReference type="SAM" id="MobiDB-lite"/>
    </source>
</evidence>
<feature type="transmembrane region" description="Helical" evidence="8">
    <location>
        <begin position="142"/>
        <end position="161"/>
    </location>
</feature>
<accession>A0A4Q2L6F0</accession>
<feature type="transmembrane region" description="Helical" evidence="8">
    <location>
        <begin position="260"/>
        <end position="276"/>
    </location>
</feature>
<dbReference type="PANTHER" id="PTHR34184:SF4">
    <property type="entry name" value="UPF0718 PROTEIN YCGR"/>
    <property type="match status" value="1"/>
</dbReference>
<keyword evidence="10" id="KW-1185">Reference proteome</keyword>
<feature type="region of interest" description="Disordered" evidence="7">
    <location>
        <begin position="1"/>
        <end position="20"/>
    </location>
</feature>
<evidence type="ECO:0000256" key="1">
    <source>
        <dbReference type="ARBA" id="ARBA00004651"/>
    </source>
</evidence>
<evidence type="ECO:0000256" key="2">
    <source>
        <dbReference type="ARBA" id="ARBA00006386"/>
    </source>
</evidence>
<comment type="caution">
    <text evidence="9">The sequence shown here is derived from an EMBL/GenBank/DDBJ whole genome shotgun (WGS) entry which is preliminary data.</text>
</comment>
<feature type="compositionally biased region" description="Basic residues" evidence="7">
    <location>
        <begin position="11"/>
        <end position="20"/>
    </location>
</feature>
<keyword evidence="3" id="KW-1003">Cell membrane</keyword>
<dbReference type="Pfam" id="PF03773">
    <property type="entry name" value="ArsP_1"/>
    <property type="match status" value="1"/>
</dbReference>
<feature type="transmembrane region" description="Helical" evidence="8">
    <location>
        <begin position="24"/>
        <end position="44"/>
    </location>
</feature>
<keyword evidence="6 8" id="KW-0472">Membrane</keyword>